<dbReference type="RefSeq" id="WP_184800047.1">
    <property type="nucleotide sequence ID" value="NZ_JACHMY010000001.1"/>
</dbReference>
<keyword evidence="4" id="KW-1185">Reference proteome</keyword>
<feature type="region of interest" description="Disordered" evidence="1">
    <location>
        <begin position="28"/>
        <end position="89"/>
    </location>
</feature>
<feature type="compositionally biased region" description="Low complexity" evidence="1">
    <location>
        <begin position="41"/>
        <end position="86"/>
    </location>
</feature>
<keyword evidence="2" id="KW-0732">Signal</keyword>
<evidence type="ECO:0008006" key="5">
    <source>
        <dbReference type="Google" id="ProtNLM"/>
    </source>
</evidence>
<name>A0A7W9MWC2_9ACTN</name>
<dbReference type="Proteomes" id="UP000549971">
    <property type="component" value="Unassembled WGS sequence"/>
</dbReference>
<proteinExistence type="predicted"/>
<protein>
    <recommendedName>
        <fullName evidence="5">PknH-like extracellular domain-containing protein</fullName>
    </recommendedName>
</protein>
<evidence type="ECO:0000256" key="1">
    <source>
        <dbReference type="SAM" id="MobiDB-lite"/>
    </source>
</evidence>
<dbReference type="PROSITE" id="PS51257">
    <property type="entry name" value="PROKAR_LIPOPROTEIN"/>
    <property type="match status" value="1"/>
</dbReference>
<gene>
    <name evidence="3" type="ORF">HDA39_005595</name>
</gene>
<sequence length="264" mass="26928">MSVRGWKYAAGLAVLPLALVACGSDTPGTDGSGGPAVSIDTPAPSLTPTQTPSATPSATPAVTPTTTPTGGPTPTKTPGKPVETPTPLKPIRLTNSMLLTGGEVAKGDPKRGWAATAGSASTPICGRGSTRGDGVLGALSRNYTNGLDASGGQWLTRYKDAASAKAAYEEILKTIASCKSARPAPTHARKITEDRAVAVGDATRIVRWYDYPLPSDQGSEDGGFPYAVTRKGAIVSVVAFREMGKGIKPANFEAIARSAAAHLA</sequence>
<comment type="caution">
    <text evidence="3">The sequence shown here is derived from an EMBL/GenBank/DDBJ whole genome shotgun (WGS) entry which is preliminary data.</text>
</comment>
<feature type="signal peptide" evidence="2">
    <location>
        <begin position="1"/>
        <end position="23"/>
    </location>
</feature>
<evidence type="ECO:0000313" key="3">
    <source>
        <dbReference type="EMBL" id="MBB5838861.1"/>
    </source>
</evidence>
<feature type="chain" id="PRO_5031127760" description="PknH-like extracellular domain-containing protein" evidence="2">
    <location>
        <begin position="24"/>
        <end position="264"/>
    </location>
</feature>
<evidence type="ECO:0000313" key="4">
    <source>
        <dbReference type="Proteomes" id="UP000549971"/>
    </source>
</evidence>
<accession>A0A7W9MWC2</accession>
<dbReference type="EMBL" id="JACHMY010000001">
    <property type="protein sequence ID" value="MBB5838861.1"/>
    <property type="molecule type" value="Genomic_DNA"/>
</dbReference>
<dbReference type="AlphaFoldDB" id="A0A7W9MWC2"/>
<reference evidence="3 4" key="1">
    <citation type="submission" date="2020-08" db="EMBL/GenBank/DDBJ databases">
        <title>Sequencing the genomes of 1000 actinobacteria strains.</title>
        <authorList>
            <person name="Klenk H.-P."/>
        </authorList>
    </citation>
    <scope>NUCLEOTIDE SEQUENCE [LARGE SCALE GENOMIC DNA]</scope>
    <source>
        <strain evidence="3 4">DSM 28967</strain>
    </source>
</reference>
<organism evidence="3 4">
    <name type="scientific">Kribbella italica</name>
    <dbReference type="NCBI Taxonomy" id="1540520"/>
    <lineage>
        <taxon>Bacteria</taxon>
        <taxon>Bacillati</taxon>
        <taxon>Actinomycetota</taxon>
        <taxon>Actinomycetes</taxon>
        <taxon>Propionibacteriales</taxon>
        <taxon>Kribbellaceae</taxon>
        <taxon>Kribbella</taxon>
    </lineage>
</organism>
<evidence type="ECO:0000256" key="2">
    <source>
        <dbReference type="SAM" id="SignalP"/>
    </source>
</evidence>